<dbReference type="PROSITE" id="PS51689">
    <property type="entry name" value="SAM_RNA_A_N6_MT"/>
    <property type="match status" value="1"/>
</dbReference>
<evidence type="ECO:0000313" key="11">
    <source>
        <dbReference type="EMBL" id="OWK34786.1"/>
    </source>
</evidence>
<evidence type="ECO:0000313" key="12">
    <source>
        <dbReference type="Proteomes" id="UP000214646"/>
    </source>
</evidence>
<evidence type="ECO:0000256" key="7">
    <source>
        <dbReference type="HAMAP-Rule" id="MF_00607"/>
    </source>
</evidence>
<dbReference type="PANTHER" id="PTHR11727">
    <property type="entry name" value="DIMETHYLADENOSINE TRANSFERASE"/>
    <property type="match status" value="1"/>
</dbReference>
<feature type="binding site" evidence="7 8">
    <location>
        <position position="172"/>
    </location>
    <ligand>
        <name>S-adenosyl-L-methionine</name>
        <dbReference type="ChEBI" id="CHEBI:59789"/>
    </ligand>
</feature>
<protein>
    <recommendedName>
        <fullName evidence="7">Ribosomal RNA small subunit methyltransferase A</fullName>
        <ecNumber evidence="7">2.1.1.182</ecNumber>
    </recommendedName>
    <alternativeName>
        <fullName evidence="7">16S rRNA (adenine(1518)-N(6)/adenine(1519)-N(6))-dimethyltransferase</fullName>
    </alternativeName>
    <alternativeName>
        <fullName evidence="7">16S rRNA dimethyladenosine transferase</fullName>
    </alternativeName>
    <alternativeName>
        <fullName evidence="7">16S rRNA dimethylase</fullName>
    </alternativeName>
    <alternativeName>
        <fullName evidence="7">S-adenosylmethionine-6-N', N'-adenosyl(rRNA) dimethyltransferase</fullName>
    </alternativeName>
</protein>
<dbReference type="GO" id="GO:0003723">
    <property type="term" value="F:RNA binding"/>
    <property type="evidence" value="ECO:0007669"/>
    <property type="project" value="UniProtKB-UniRule"/>
</dbReference>
<feature type="compositionally biased region" description="Pro residues" evidence="9">
    <location>
        <begin position="19"/>
        <end position="33"/>
    </location>
</feature>
<evidence type="ECO:0000256" key="8">
    <source>
        <dbReference type="PROSITE-ProRule" id="PRU01026"/>
    </source>
</evidence>
<dbReference type="InterPro" id="IPR023165">
    <property type="entry name" value="rRNA_Ade_diMease-like_C"/>
</dbReference>
<keyword evidence="1 7" id="KW-0963">Cytoplasm</keyword>
<evidence type="ECO:0000256" key="5">
    <source>
        <dbReference type="ARBA" id="ARBA00022691"/>
    </source>
</evidence>
<feature type="region of interest" description="Disordered" evidence="9">
    <location>
        <begin position="1"/>
        <end position="41"/>
    </location>
</feature>
<evidence type="ECO:0000259" key="10">
    <source>
        <dbReference type="SMART" id="SM00650"/>
    </source>
</evidence>
<sequence length="332" mass="36750">MVLMRPDEQIPILPAVGSEPPPEPPAPPPPPEEPAVRHPSPRQTLSYLRGLLQSHGLEPKSKLGQNFLIDLNLLDLTCRTAELGPEDAVLEVGTGTGSLTTLMADKAGCVFSVEVDKDIQRIARYFVGDRPNVHLFFGDALARKNELRAEMLAGWTELAARHGCTRRKLVANLPYVIATPIISNLLISDIPVDRMVVMVQWEIGERMQARPGTKDYNALSVLVQALADIEIVRKVLPTNFFPKPKVDSAIIMIRPNAEKRAKVGDVPRLRVFLRDLYVHRRKNLRQALSGWPTGPKSKADVDAKLAELGIDGSIRAEALDVEQHLRLCQVFG</sequence>
<accession>A0A225DBW2</accession>
<dbReference type="InterPro" id="IPR001737">
    <property type="entry name" value="KsgA/Erm"/>
</dbReference>
<dbReference type="EC" id="2.1.1.182" evidence="7"/>
<feature type="binding site" evidence="7 8">
    <location>
        <position position="68"/>
    </location>
    <ligand>
        <name>S-adenosyl-L-methionine</name>
        <dbReference type="ChEBI" id="CHEBI:59789"/>
    </ligand>
</feature>
<dbReference type="InterPro" id="IPR011530">
    <property type="entry name" value="rRNA_adenine_dimethylase"/>
</dbReference>
<reference evidence="12" key="1">
    <citation type="submission" date="2017-06" db="EMBL/GenBank/DDBJ databases">
        <title>Genome analysis of Fimbriiglobus ruber SP5, the first member of the order Planctomycetales with confirmed chitinolytic capability.</title>
        <authorList>
            <person name="Ravin N.V."/>
            <person name="Rakitin A.L."/>
            <person name="Ivanova A.A."/>
            <person name="Beletsky A.V."/>
            <person name="Kulichevskaya I.S."/>
            <person name="Mardanov A.V."/>
            <person name="Dedysh S.N."/>
        </authorList>
    </citation>
    <scope>NUCLEOTIDE SEQUENCE [LARGE SCALE GENOMIC DNA]</scope>
    <source>
        <strain evidence="12">SP5</strain>
    </source>
</reference>
<dbReference type="SMART" id="SM00650">
    <property type="entry name" value="rADc"/>
    <property type="match status" value="1"/>
</dbReference>
<proteinExistence type="inferred from homology"/>
<comment type="function">
    <text evidence="7">Specifically dimethylates two adjacent adenosines (A1518 and A1519) in the loop of a conserved hairpin near the 3'-end of 16S rRNA in the 30S particle. May play a critical role in biogenesis of 30S subunits.</text>
</comment>
<keyword evidence="2 7" id="KW-0698">rRNA processing</keyword>
<evidence type="ECO:0000256" key="6">
    <source>
        <dbReference type="ARBA" id="ARBA00022884"/>
    </source>
</evidence>
<keyword evidence="5 7" id="KW-0949">S-adenosyl-L-methionine</keyword>
<dbReference type="AlphaFoldDB" id="A0A225DBW2"/>
<evidence type="ECO:0000256" key="1">
    <source>
        <dbReference type="ARBA" id="ARBA00022490"/>
    </source>
</evidence>
<dbReference type="InterPro" id="IPR029063">
    <property type="entry name" value="SAM-dependent_MTases_sf"/>
</dbReference>
<dbReference type="InterPro" id="IPR020596">
    <property type="entry name" value="rRNA_Ade_Mease_Trfase_CS"/>
</dbReference>
<dbReference type="EMBL" id="NIDE01000019">
    <property type="protein sequence ID" value="OWK34786.1"/>
    <property type="molecule type" value="Genomic_DNA"/>
</dbReference>
<dbReference type="GO" id="GO:0052908">
    <property type="term" value="F:16S rRNA (adenine(1518)-N(6)/adenine(1519)-N(6))-dimethyltransferase activity"/>
    <property type="evidence" value="ECO:0007669"/>
    <property type="project" value="UniProtKB-EC"/>
</dbReference>
<feature type="binding site" evidence="7 8">
    <location>
        <position position="139"/>
    </location>
    <ligand>
        <name>S-adenosyl-L-methionine</name>
        <dbReference type="ChEBI" id="CHEBI:59789"/>
    </ligand>
</feature>
<dbReference type="Gene3D" id="1.10.8.100">
    <property type="entry name" value="Ribosomal RNA adenine dimethylase-like, domain 2"/>
    <property type="match status" value="1"/>
</dbReference>
<feature type="binding site" evidence="7 8">
    <location>
        <position position="66"/>
    </location>
    <ligand>
        <name>S-adenosyl-L-methionine</name>
        <dbReference type="ChEBI" id="CHEBI:59789"/>
    </ligand>
</feature>
<comment type="similarity">
    <text evidence="7">Belongs to the class I-like SAM-binding methyltransferase superfamily. rRNA adenine N(6)-methyltransferase family. RsmA subfamily.</text>
</comment>
<dbReference type="Pfam" id="PF00398">
    <property type="entry name" value="RrnaAD"/>
    <property type="match status" value="1"/>
</dbReference>
<evidence type="ECO:0000256" key="4">
    <source>
        <dbReference type="ARBA" id="ARBA00022679"/>
    </source>
</evidence>
<dbReference type="InterPro" id="IPR020598">
    <property type="entry name" value="rRNA_Ade_methylase_Trfase_N"/>
</dbReference>
<feature type="domain" description="Ribosomal RNA adenine methylase transferase N-terminal" evidence="10">
    <location>
        <begin position="73"/>
        <end position="257"/>
    </location>
</feature>
<dbReference type="NCBIfam" id="TIGR00755">
    <property type="entry name" value="ksgA"/>
    <property type="match status" value="1"/>
</dbReference>
<dbReference type="Proteomes" id="UP000214646">
    <property type="component" value="Unassembled WGS sequence"/>
</dbReference>
<dbReference type="PROSITE" id="PS01131">
    <property type="entry name" value="RRNA_A_DIMETH"/>
    <property type="match status" value="1"/>
</dbReference>
<keyword evidence="4 7" id="KW-0808">Transferase</keyword>
<evidence type="ECO:0000256" key="2">
    <source>
        <dbReference type="ARBA" id="ARBA00022552"/>
    </source>
</evidence>
<dbReference type="CDD" id="cd02440">
    <property type="entry name" value="AdoMet_MTases"/>
    <property type="match status" value="1"/>
</dbReference>
<feature type="binding site" evidence="7 8">
    <location>
        <position position="93"/>
    </location>
    <ligand>
        <name>S-adenosyl-L-methionine</name>
        <dbReference type="ChEBI" id="CHEBI:59789"/>
    </ligand>
</feature>
<keyword evidence="3 7" id="KW-0489">Methyltransferase</keyword>
<feature type="binding site" evidence="7 8">
    <location>
        <position position="114"/>
    </location>
    <ligand>
        <name>S-adenosyl-L-methionine</name>
        <dbReference type="ChEBI" id="CHEBI:59789"/>
    </ligand>
</feature>
<keyword evidence="12" id="KW-1185">Reference proteome</keyword>
<dbReference type="GO" id="GO:0005829">
    <property type="term" value="C:cytosol"/>
    <property type="evidence" value="ECO:0007669"/>
    <property type="project" value="TreeGrafter"/>
</dbReference>
<dbReference type="Gene3D" id="3.40.50.150">
    <property type="entry name" value="Vaccinia Virus protein VP39"/>
    <property type="match status" value="1"/>
</dbReference>
<dbReference type="SUPFAM" id="SSF53335">
    <property type="entry name" value="S-adenosyl-L-methionine-dependent methyltransferases"/>
    <property type="match status" value="1"/>
</dbReference>
<evidence type="ECO:0000256" key="3">
    <source>
        <dbReference type="ARBA" id="ARBA00022603"/>
    </source>
</evidence>
<evidence type="ECO:0000256" key="9">
    <source>
        <dbReference type="SAM" id="MobiDB-lite"/>
    </source>
</evidence>
<gene>
    <name evidence="7" type="primary">rsmA</name>
    <name evidence="7" type="synonym">ksgA</name>
    <name evidence="11" type="ORF">FRUB_09628</name>
</gene>
<organism evidence="11 12">
    <name type="scientific">Fimbriiglobus ruber</name>
    <dbReference type="NCBI Taxonomy" id="1908690"/>
    <lineage>
        <taxon>Bacteria</taxon>
        <taxon>Pseudomonadati</taxon>
        <taxon>Planctomycetota</taxon>
        <taxon>Planctomycetia</taxon>
        <taxon>Gemmatales</taxon>
        <taxon>Gemmataceae</taxon>
        <taxon>Fimbriiglobus</taxon>
    </lineage>
</organism>
<comment type="subcellular location">
    <subcellularLocation>
        <location evidence="7">Cytoplasm</location>
    </subcellularLocation>
</comment>
<comment type="catalytic activity">
    <reaction evidence="7">
        <text>adenosine(1518)/adenosine(1519) in 16S rRNA + 4 S-adenosyl-L-methionine = N(6)-dimethyladenosine(1518)/N(6)-dimethyladenosine(1519) in 16S rRNA + 4 S-adenosyl-L-homocysteine + 4 H(+)</text>
        <dbReference type="Rhea" id="RHEA:19609"/>
        <dbReference type="Rhea" id="RHEA-COMP:10232"/>
        <dbReference type="Rhea" id="RHEA-COMP:10233"/>
        <dbReference type="ChEBI" id="CHEBI:15378"/>
        <dbReference type="ChEBI" id="CHEBI:57856"/>
        <dbReference type="ChEBI" id="CHEBI:59789"/>
        <dbReference type="ChEBI" id="CHEBI:74411"/>
        <dbReference type="ChEBI" id="CHEBI:74493"/>
        <dbReference type="EC" id="2.1.1.182"/>
    </reaction>
</comment>
<keyword evidence="6 7" id="KW-0694">RNA-binding</keyword>
<comment type="caution">
    <text evidence="11">The sequence shown here is derived from an EMBL/GenBank/DDBJ whole genome shotgun (WGS) entry which is preliminary data.</text>
</comment>
<dbReference type="HAMAP" id="MF_00607">
    <property type="entry name" value="16SrRNA_methyltr_A"/>
    <property type="match status" value="1"/>
</dbReference>
<dbReference type="PANTHER" id="PTHR11727:SF7">
    <property type="entry name" value="DIMETHYLADENOSINE TRANSFERASE-RELATED"/>
    <property type="match status" value="1"/>
</dbReference>
<name>A0A225DBW2_9BACT</name>